<accession>A0A948TKH2</accession>
<evidence type="ECO:0000313" key="1">
    <source>
        <dbReference type="EMBL" id="MBU3852146.1"/>
    </source>
</evidence>
<dbReference type="EMBL" id="JAHLFS010000064">
    <property type="protein sequence ID" value="MBU3852146.1"/>
    <property type="molecule type" value="Genomic_DNA"/>
</dbReference>
<proteinExistence type="predicted"/>
<evidence type="ECO:0000313" key="2">
    <source>
        <dbReference type="Proteomes" id="UP000777303"/>
    </source>
</evidence>
<reference evidence="1" key="1">
    <citation type="journal article" date="2021" name="PeerJ">
        <title>Extensive microbial diversity within the chicken gut microbiome revealed by metagenomics and culture.</title>
        <authorList>
            <person name="Gilroy R."/>
            <person name="Ravi A."/>
            <person name="Getino M."/>
            <person name="Pursley I."/>
            <person name="Horton D.L."/>
            <person name="Alikhan N.F."/>
            <person name="Baker D."/>
            <person name="Gharbi K."/>
            <person name="Hall N."/>
            <person name="Watson M."/>
            <person name="Adriaenssens E.M."/>
            <person name="Foster-Nyarko E."/>
            <person name="Jarju S."/>
            <person name="Secka A."/>
            <person name="Antonio M."/>
            <person name="Oren A."/>
            <person name="Chaudhuri R.R."/>
            <person name="La Ragione R."/>
            <person name="Hildebrand F."/>
            <person name="Pallen M.J."/>
        </authorList>
    </citation>
    <scope>NUCLEOTIDE SEQUENCE</scope>
    <source>
        <strain evidence="1">F6-6636</strain>
    </source>
</reference>
<gene>
    <name evidence="1" type="ORF">H9901_05555</name>
</gene>
<sequence length="180" mass="20997">MNTQTDYDKIYAKRLTCLEQSPDYTILSSMNKPVQSGHKISQYIVYTDFKPQSEQVESYSIFVYSPFANVDKRGHSKAEYQSQLLFETNVWERKLHLTVLETLGSESRLAFHDFQNMGFAQLALQLLLRLAVRNDYRLIEGNITAFDNTSFIKMKHILSKARFVIDTNDHNYTGTFFKQL</sequence>
<comment type="caution">
    <text evidence="1">The sequence shown here is derived from an EMBL/GenBank/DDBJ whole genome shotgun (WGS) entry which is preliminary data.</text>
</comment>
<protein>
    <submittedName>
        <fullName evidence="1">Uncharacterized protein</fullName>
    </submittedName>
</protein>
<reference evidence="1" key="2">
    <citation type="submission" date="2021-04" db="EMBL/GenBank/DDBJ databases">
        <authorList>
            <person name="Gilroy R."/>
        </authorList>
    </citation>
    <scope>NUCLEOTIDE SEQUENCE</scope>
    <source>
        <strain evidence="1">F6-6636</strain>
    </source>
</reference>
<name>A0A948TKH2_9LACO</name>
<dbReference type="Proteomes" id="UP000777303">
    <property type="component" value="Unassembled WGS sequence"/>
</dbReference>
<dbReference type="AlphaFoldDB" id="A0A948TKH2"/>
<organism evidence="1 2">
    <name type="scientific">Candidatus Paralactobacillus gallistercoris</name>
    <dbReference type="NCBI Taxonomy" id="2838724"/>
    <lineage>
        <taxon>Bacteria</taxon>
        <taxon>Bacillati</taxon>
        <taxon>Bacillota</taxon>
        <taxon>Bacilli</taxon>
        <taxon>Lactobacillales</taxon>
        <taxon>Lactobacillaceae</taxon>
        <taxon>Lactobacillus</taxon>
    </lineage>
</organism>